<dbReference type="InterPro" id="IPR016181">
    <property type="entry name" value="Acyl_CoA_acyltransferase"/>
</dbReference>
<gene>
    <name evidence="4" type="primary">mshD_2</name>
    <name evidence="4" type="ORF">GCE9029_02847</name>
</gene>
<organism evidence="4 5">
    <name type="scientific">Grimontia celer</name>
    <dbReference type="NCBI Taxonomy" id="1796497"/>
    <lineage>
        <taxon>Bacteria</taxon>
        <taxon>Pseudomonadati</taxon>
        <taxon>Pseudomonadota</taxon>
        <taxon>Gammaproteobacteria</taxon>
        <taxon>Vibrionales</taxon>
        <taxon>Vibrionaceae</taxon>
        <taxon>Grimontia</taxon>
    </lineage>
</organism>
<dbReference type="PANTHER" id="PTHR43877:SF1">
    <property type="entry name" value="ACETYLTRANSFERASE"/>
    <property type="match status" value="1"/>
</dbReference>
<dbReference type="InterPro" id="IPR000182">
    <property type="entry name" value="GNAT_dom"/>
</dbReference>
<accession>A0A128F4X6</accession>
<dbReference type="Proteomes" id="UP000071641">
    <property type="component" value="Unassembled WGS sequence"/>
</dbReference>
<dbReference type="Pfam" id="PF00583">
    <property type="entry name" value="Acetyltransf_1"/>
    <property type="match status" value="1"/>
</dbReference>
<evidence type="ECO:0000313" key="4">
    <source>
        <dbReference type="EMBL" id="CZF81819.1"/>
    </source>
</evidence>
<evidence type="ECO:0000256" key="1">
    <source>
        <dbReference type="ARBA" id="ARBA00022679"/>
    </source>
</evidence>
<keyword evidence="5" id="KW-1185">Reference proteome</keyword>
<dbReference type="EC" id="2.3.1.189" evidence="4"/>
<dbReference type="OrthoDB" id="27442at2"/>
<dbReference type="EMBL" id="FIZX01000002">
    <property type="protein sequence ID" value="CZF81819.1"/>
    <property type="molecule type" value="Genomic_DNA"/>
</dbReference>
<evidence type="ECO:0000259" key="3">
    <source>
        <dbReference type="PROSITE" id="PS51186"/>
    </source>
</evidence>
<keyword evidence="1 4" id="KW-0808">Transferase</keyword>
<keyword evidence="2 4" id="KW-0012">Acyltransferase</keyword>
<dbReference type="SUPFAM" id="SSF55729">
    <property type="entry name" value="Acyl-CoA N-acyltransferases (Nat)"/>
    <property type="match status" value="1"/>
</dbReference>
<proteinExistence type="predicted"/>
<dbReference type="CDD" id="cd04301">
    <property type="entry name" value="NAT_SF"/>
    <property type="match status" value="1"/>
</dbReference>
<dbReference type="GO" id="GO:0035447">
    <property type="term" value="F:mycothiol synthase activity"/>
    <property type="evidence" value="ECO:0007669"/>
    <property type="project" value="UniProtKB-EC"/>
</dbReference>
<dbReference type="PANTHER" id="PTHR43877">
    <property type="entry name" value="AMINOALKYLPHOSPHONATE N-ACETYLTRANSFERASE-RELATED-RELATED"/>
    <property type="match status" value="1"/>
</dbReference>
<name>A0A128F4X6_9GAMM</name>
<feature type="domain" description="N-acetyltransferase" evidence="3">
    <location>
        <begin position="5"/>
        <end position="152"/>
    </location>
</feature>
<dbReference type="STRING" id="1796497.GCE9029_02847"/>
<dbReference type="Gene3D" id="3.40.630.30">
    <property type="match status" value="1"/>
</dbReference>
<protein>
    <submittedName>
        <fullName evidence="4">Mycothiol acetyltransferase</fullName>
        <ecNumber evidence="4">2.3.1.189</ecNumber>
    </submittedName>
</protein>
<dbReference type="AlphaFoldDB" id="A0A128F4X6"/>
<reference evidence="5" key="1">
    <citation type="submission" date="2016-02" db="EMBL/GenBank/DDBJ databases">
        <authorList>
            <person name="Rodrigo-Torres Lidia"/>
            <person name="Arahal R.David."/>
        </authorList>
    </citation>
    <scope>NUCLEOTIDE SEQUENCE [LARGE SCALE GENOMIC DNA]</scope>
    <source>
        <strain evidence="5">CECT 9029</strain>
    </source>
</reference>
<dbReference type="RefSeq" id="WP_062663997.1">
    <property type="nucleotide sequence ID" value="NZ_FIZX01000002.1"/>
</dbReference>
<evidence type="ECO:0000313" key="5">
    <source>
        <dbReference type="Proteomes" id="UP000071641"/>
    </source>
</evidence>
<dbReference type="InterPro" id="IPR050832">
    <property type="entry name" value="Bact_Acetyltransf"/>
</dbReference>
<sequence>MPDTFNVRRASTEDLPTLVKFTAEEAREAEGSSSTPETLRKGIEAALNDTSLAMYWVMFDKKEKVIGSVSAIREWSDWNAGFYWWIQSMYLLPEARGKGLMGKLIDTVNDEMKIQGGLELRLYVHADNIVASKAYEKVGFEYSSYQIMTLQK</sequence>
<dbReference type="PROSITE" id="PS51186">
    <property type="entry name" value="GNAT"/>
    <property type="match status" value="1"/>
</dbReference>
<evidence type="ECO:0000256" key="2">
    <source>
        <dbReference type="ARBA" id="ARBA00023315"/>
    </source>
</evidence>